<accession>A0AA38FEK4</accession>
<comment type="caution">
    <text evidence="2">The sequence shown here is derived from an EMBL/GenBank/DDBJ whole genome shotgun (WGS) entry which is preliminary data.</text>
</comment>
<dbReference type="EMBL" id="JAHRHJ020000010">
    <property type="protein sequence ID" value="KAH9299170.1"/>
    <property type="molecule type" value="Genomic_DNA"/>
</dbReference>
<feature type="non-terminal residue" evidence="2">
    <location>
        <position position="1"/>
    </location>
</feature>
<sequence length="73" mass="8152">LASKAEAYHLVSMGGALLFTTTTHHDTWHPPPQLRPPEKFPRLNLDIPTHGEVDPEEEFVTGWELPDAGKNLP</sequence>
<feature type="region of interest" description="Disordered" evidence="1">
    <location>
        <begin position="24"/>
        <end position="73"/>
    </location>
</feature>
<keyword evidence="3" id="KW-1185">Reference proteome</keyword>
<reference evidence="2 3" key="1">
    <citation type="journal article" date="2021" name="Nat. Plants">
        <title>The Taxus genome provides insights into paclitaxel biosynthesis.</title>
        <authorList>
            <person name="Xiong X."/>
            <person name="Gou J."/>
            <person name="Liao Q."/>
            <person name="Li Y."/>
            <person name="Zhou Q."/>
            <person name="Bi G."/>
            <person name="Li C."/>
            <person name="Du R."/>
            <person name="Wang X."/>
            <person name="Sun T."/>
            <person name="Guo L."/>
            <person name="Liang H."/>
            <person name="Lu P."/>
            <person name="Wu Y."/>
            <person name="Zhang Z."/>
            <person name="Ro D.K."/>
            <person name="Shang Y."/>
            <person name="Huang S."/>
            <person name="Yan J."/>
        </authorList>
    </citation>
    <scope>NUCLEOTIDE SEQUENCE [LARGE SCALE GENOMIC DNA]</scope>
    <source>
        <strain evidence="2">Ta-2019</strain>
    </source>
</reference>
<proteinExistence type="predicted"/>
<feature type="non-terminal residue" evidence="2">
    <location>
        <position position="73"/>
    </location>
</feature>
<dbReference type="Proteomes" id="UP000824469">
    <property type="component" value="Unassembled WGS sequence"/>
</dbReference>
<evidence type="ECO:0000313" key="3">
    <source>
        <dbReference type="Proteomes" id="UP000824469"/>
    </source>
</evidence>
<protein>
    <submittedName>
        <fullName evidence="2">Uncharacterized protein</fullName>
    </submittedName>
</protein>
<organism evidence="2 3">
    <name type="scientific">Taxus chinensis</name>
    <name type="common">Chinese yew</name>
    <name type="synonym">Taxus wallichiana var. chinensis</name>
    <dbReference type="NCBI Taxonomy" id="29808"/>
    <lineage>
        <taxon>Eukaryota</taxon>
        <taxon>Viridiplantae</taxon>
        <taxon>Streptophyta</taxon>
        <taxon>Embryophyta</taxon>
        <taxon>Tracheophyta</taxon>
        <taxon>Spermatophyta</taxon>
        <taxon>Pinopsida</taxon>
        <taxon>Pinidae</taxon>
        <taxon>Conifers II</taxon>
        <taxon>Cupressales</taxon>
        <taxon>Taxaceae</taxon>
        <taxon>Taxus</taxon>
    </lineage>
</organism>
<evidence type="ECO:0000256" key="1">
    <source>
        <dbReference type="SAM" id="MobiDB-lite"/>
    </source>
</evidence>
<evidence type="ECO:0000313" key="2">
    <source>
        <dbReference type="EMBL" id="KAH9299170.1"/>
    </source>
</evidence>
<name>A0AA38FEK4_TAXCH</name>
<gene>
    <name evidence="2" type="ORF">KI387_030852</name>
</gene>
<dbReference type="AlphaFoldDB" id="A0AA38FEK4"/>